<dbReference type="Proteomes" id="UP000011922">
    <property type="component" value="Unassembled WGS sequence"/>
</dbReference>
<keyword evidence="2" id="KW-0255">Endonuclease</keyword>
<reference evidence="2 3" key="1">
    <citation type="journal article" date="2013" name="Genome Announc.">
        <title>Draft Genome Sequence for Desulfovibrio africanus Strain PCS.</title>
        <authorList>
            <person name="Brown S.D."/>
            <person name="Utturkar S.M."/>
            <person name="Arkin A.P."/>
            <person name="Deutschbauer A.M."/>
            <person name="Elias D.A."/>
            <person name="Hazen T.C."/>
            <person name="Chakraborty R."/>
        </authorList>
    </citation>
    <scope>NUCLEOTIDE SEQUENCE [LARGE SCALE GENOMIC DNA]</scope>
    <source>
        <strain evidence="2 3">PCS</strain>
    </source>
</reference>
<evidence type="ECO:0000259" key="1">
    <source>
        <dbReference type="Pfam" id="PF13391"/>
    </source>
</evidence>
<organism evidence="2 3">
    <name type="scientific">Desulfocurvibacter africanus PCS</name>
    <dbReference type="NCBI Taxonomy" id="1262666"/>
    <lineage>
        <taxon>Bacteria</taxon>
        <taxon>Pseudomonadati</taxon>
        <taxon>Thermodesulfobacteriota</taxon>
        <taxon>Desulfovibrionia</taxon>
        <taxon>Desulfovibrionales</taxon>
        <taxon>Desulfovibrionaceae</taxon>
        <taxon>Desulfocurvibacter</taxon>
    </lineage>
</organism>
<proteinExistence type="predicted"/>
<keyword evidence="2" id="KW-0378">Hydrolase</keyword>
<dbReference type="OrthoDB" id="9790459at2"/>
<dbReference type="InterPro" id="IPR003615">
    <property type="entry name" value="HNH_nuc"/>
</dbReference>
<name>M5PQK0_DESAF</name>
<dbReference type="EMBL" id="AOSV01000029">
    <property type="protein sequence ID" value="EMG36627.1"/>
    <property type="molecule type" value="Genomic_DNA"/>
</dbReference>
<sequence>MTFTEIICQLSPSHQAALQWFVDHQGQIVSWPEPLPDGTFLVNRPKGIHKPKGWKYALSVRQTLNGPYADQEPEVRSDGSWTYRYYQEQVDPAKRDKQFTNRALLDCQDDNVPVGVLRQVKDKPSARYNVLGVAIVRGWENGFFLFEGFSPNVTFGSFPSNKGDSTADRFLPSNVSDARKWINTSIVRRQGQGKFRFDLLEYYERRCAITGCDVVEALEAAHIVPYLGEQTNVVQNGLLLRADLHTLFDLGLITVDSTTMTLLIAPSLRSSSYADLAGKQLRLPKLSTAWPSKDALDQHRSESKVSL</sequence>
<comment type="caution">
    <text evidence="2">The sequence shown here is derived from an EMBL/GenBank/DDBJ whole genome shotgun (WGS) entry which is preliminary data.</text>
</comment>
<protein>
    <submittedName>
        <fullName evidence="2">HNH endonuclease</fullName>
    </submittedName>
</protein>
<dbReference type="GO" id="GO:0004519">
    <property type="term" value="F:endonuclease activity"/>
    <property type="evidence" value="ECO:0007669"/>
    <property type="project" value="UniProtKB-KW"/>
</dbReference>
<gene>
    <name evidence="2" type="ORF">PCS_02639</name>
</gene>
<feature type="domain" description="HNH nuclease" evidence="1">
    <location>
        <begin position="207"/>
        <end position="256"/>
    </location>
</feature>
<keyword evidence="2" id="KW-0540">Nuclease</keyword>
<dbReference type="AlphaFoldDB" id="M5PQK0"/>
<dbReference type="RefSeq" id="WP_005987898.1">
    <property type="nucleotide sequence ID" value="NZ_AOSV01000029.1"/>
</dbReference>
<evidence type="ECO:0000313" key="2">
    <source>
        <dbReference type="EMBL" id="EMG36627.1"/>
    </source>
</evidence>
<dbReference type="Pfam" id="PF13391">
    <property type="entry name" value="HNH_2"/>
    <property type="match status" value="1"/>
</dbReference>
<accession>M5PQK0</accession>
<evidence type="ECO:0000313" key="3">
    <source>
        <dbReference type="Proteomes" id="UP000011922"/>
    </source>
</evidence>